<keyword evidence="1 2" id="KW-0694">RNA-binding</keyword>
<evidence type="ECO:0000256" key="3">
    <source>
        <dbReference type="SAM" id="MobiDB-lite"/>
    </source>
</evidence>
<dbReference type="PANTHER" id="PTHR23003">
    <property type="entry name" value="RNA RECOGNITION MOTIF RRM DOMAIN CONTAINING PROTEIN"/>
    <property type="match status" value="1"/>
</dbReference>
<feature type="region of interest" description="Disordered" evidence="3">
    <location>
        <begin position="230"/>
        <end position="290"/>
    </location>
</feature>
<feature type="region of interest" description="Disordered" evidence="3">
    <location>
        <begin position="428"/>
        <end position="483"/>
    </location>
</feature>
<name>A0ABQ7J6S2_9APIC</name>
<feature type="compositionally biased region" description="Basic and acidic residues" evidence="3">
    <location>
        <begin position="620"/>
        <end position="632"/>
    </location>
</feature>
<feature type="compositionally biased region" description="Low complexity" evidence="3">
    <location>
        <begin position="265"/>
        <end position="277"/>
    </location>
</feature>
<dbReference type="InterPro" id="IPR035979">
    <property type="entry name" value="RBD_domain_sf"/>
</dbReference>
<dbReference type="EMBL" id="JADAQX010000639">
    <property type="protein sequence ID" value="KAF8819687.1"/>
    <property type="molecule type" value="Genomic_DNA"/>
</dbReference>
<dbReference type="SUPFAM" id="SSF52833">
    <property type="entry name" value="Thioredoxin-like"/>
    <property type="match status" value="1"/>
</dbReference>
<evidence type="ECO:0000259" key="5">
    <source>
        <dbReference type="PROSITE" id="PS50102"/>
    </source>
</evidence>
<feature type="compositionally biased region" description="Polar residues" evidence="3">
    <location>
        <begin position="248"/>
        <end position="257"/>
    </location>
</feature>
<gene>
    <name evidence="6" type="ORF">IE077_004125</name>
</gene>
<dbReference type="PANTHER" id="PTHR23003:SF3">
    <property type="entry name" value="FI21236P1-RELATED"/>
    <property type="match status" value="1"/>
</dbReference>
<dbReference type="InterPro" id="IPR036249">
    <property type="entry name" value="Thioredoxin-like_sf"/>
</dbReference>
<feature type="signal peptide" evidence="4">
    <location>
        <begin position="1"/>
        <end position="27"/>
    </location>
</feature>
<protein>
    <recommendedName>
        <fullName evidence="5">RRM domain-containing protein</fullName>
    </recommendedName>
</protein>
<dbReference type="InterPro" id="IPR050374">
    <property type="entry name" value="RRT5_SRSF_SR"/>
</dbReference>
<dbReference type="Gene3D" id="3.40.30.10">
    <property type="entry name" value="Glutaredoxin"/>
    <property type="match status" value="1"/>
</dbReference>
<feature type="compositionally biased region" description="Low complexity" evidence="3">
    <location>
        <begin position="306"/>
        <end position="320"/>
    </location>
</feature>
<feature type="chain" id="PRO_5045907813" description="RRM domain-containing protein" evidence="4">
    <location>
        <begin position="28"/>
        <end position="655"/>
    </location>
</feature>
<proteinExistence type="predicted"/>
<evidence type="ECO:0000256" key="4">
    <source>
        <dbReference type="SAM" id="SignalP"/>
    </source>
</evidence>
<dbReference type="SUPFAM" id="SSF54928">
    <property type="entry name" value="RNA-binding domain, RBD"/>
    <property type="match status" value="2"/>
</dbReference>
<feature type="compositionally biased region" description="Polar residues" evidence="3">
    <location>
        <begin position="281"/>
        <end position="290"/>
    </location>
</feature>
<dbReference type="Proteomes" id="UP000823046">
    <property type="component" value="Unassembled WGS sequence"/>
</dbReference>
<feature type="compositionally biased region" description="Polar residues" evidence="3">
    <location>
        <begin position="444"/>
        <end position="456"/>
    </location>
</feature>
<dbReference type="Gene3D" id="3.30.70.330">
    <property type="match status" value="2"/>
</dbReference>
<dbReference type="SMART" id="SM00360">
    <property type="entry name" value="RRM"/>
    <property type="match status" value="2"/>
</dbReference>
<sequence length="655" mass="72965">MVSRMNSYFHLIRIFALLLLSIHHNGGTLCTVAFYSPMVPRAYPSNDGHWNALSGHNAPIRKHQGNLPVGSPSFSPPPVSEIQQSRVYKGSSLIPTYAAKSEVSALSSLPLNGVVDLATAEKLVFESHLPITSLYVLSSCPFCQKVLTNFPSLLDSSSPVIIKNVKDRNDEAFPFKEELLKKTQGVKQVPALEIGNDYILLESADILALLGKKFGEFPQSESVTEVATMASNDISDVDTPAKEDSEATEISSFADPTNENHELKSPSASESSGNLSEESLHTPQETVSPNSLVLASQNSEQSAYLSSASAEPPTTSSTSSLQAEYPQQFVPYHTRERRRLTDEEIQCMVFVGNISWQASKEDLESCLALAGTIVSCSLFMNNWGQHKGCARVTYATKEEAENAIRTLDNSFFKGRKINVQAYTRPYARFGNSTENPPWNERSPRFSSYASQQQRPSYDQRRTEMTTFPSSYDSSIRSDESFSRPPTSHVSNTVVFVWNLPHDMYPQDLKEMFRGTGVVRHAQVMSLPDVSTNRLGVVMFSSERDARQAVSNFRNTRIYGKKIAVTMSKQSPSMVGNDEGFRPFRGRPETSRFPFSRSAPPHSAMQHPPFDERWPAPSRNAYERSEKVLKEPAFENTEEDSAFAEVSENNSEMLYE</sequence>
<comment type="caution">
    <text evidence="6">The sequence shown here is derived from an EMBL/GenBank/DDBJ whole genome shotgun (WGS) entry which is preliminary data.</text>
</comment>
<dbReference type="CDD" id="cd00570">
    <property type="entry name" value="GST_N_family"/>
    <property type="match status" value="1"/>
</dbReference>
<dbReference type="InterPro" id="IPR012677">
    <property type="entry name" value="Nucleotide-bd_a/b_plait_sf"/>
</dbReference>
<reference evidence="6 7" key="1">
    <citation type="journal article" date="2020" name="bioRxiv">
        <title>Metabolic contributions of an alphaproteobacterial endosymbiont in the apicomplexan Cardiosporidium cionae.</title>
        <authorList>
            <person name="Hunter E.S."/>
            <person name="Paight C.J."/>
            <person name="Lane C.E."/>
        </authorList>
    </citation>
    <scope>NUCLEOTIDE SEQUENCE [LARGE SCALE GENOMIC DNA]</scope>
    <source>
        <strain evidence="6">ESH_2018</strain>
    </source>
</reference>
<feature type="region of interest" description="Disordered" evidence="3">
    <location>
        <begin position="587"/>
        <end position="655"/>
    </location>
</feature>
<feature type="region of interest" description="Disordered" evidence="3">
    <location>
        <begin position="303"/>
        <end position="323"/>
    </location>
</feature>
<dbReference type="CDD" id="cd00590">
    <property type="entry name" value="RRM_SF"/>
    <property type="match status" value="2"/>
</dbReference>
<evidence type="ECO:0000256" key="1">
    <source>
        <dbReference type="ARBA" id="ARBA00022884"/>
    </source>
</evidence>
<organism evidence="6 7">
    <name type="scientific">Cardiosporidium cionae</name>
    <dbReference type="NCBI Taxonomy" id="476202"/>
    <lineage>
        <taxon>Eukaryota</taxon>
        <taxon>Sar</taxon>
        <taxon>Alveolata</taxon>
        <taxon>Apicomplexa</taxon>
        <taxon>Aconoidasida</taxon>
        <taxon>Nephromycida</taxon>
        <taxon>Cardiosporidium</taxon>
    </lineage>
</organism>
<evidence type="ECO:0000256" key="2">
    <source>
        <dbReference type="PROSITE-ProRule" id="PRU00176"/>
    </source>
</evidence>
<keyword evidence="4" id="KW-0732">Signal</keyword>
<feature type="compositionally biased region" description="Polar residues" evidence="3">
    <location>
        <begin position="646"/>
        <end position="655"/>
    </location>
</feature>
<accession>A0ABQ7J6S2</accession>
<feature type="domain" description="RRM" evidence="5">
    <location>
        <begin position="347"/>
        <end position="424"/>
    </location>
</feature>
<dbReference type="PROSITE" id="PS50102">
    <property type="entry name" value="RRM"/>
    <property type="match status" value="2"/>
</dbReference>
<keyword evidence="7" id="KW-1185">Reference proteome</keyword>
<dbReference type="Pfam" id="PF00076">
    <property type="entry name" value="RRM_1"/>
    <property type="match status" value="2"/>
</dbReference>
<dbReference type="InterPro" id="IPR000504">
    <property type="entry name" value="RRM_dom"/>
</dbReference>
<evidence type="ECO:0000313" key="7">
    <source>
        <dbReference type="Proteomes" id="UP000823046"/>
    </source>
</evidence>
<evidence type="ECO:0000313" key="6">
    <source>
        <dbReference type="EMBL" id="KAF8819687.1"/>
    </source>
</evidence>
<dbReference type="PROSITE" id="PS51354">
    <property type="entry name" value="GLUTAREDOXIN_2"/>
    <property type="match status" value="1"/>
</dbReference>
<feature type="domain" description="RRM" evidence="5">
    <location>
        <begin position="492"/>
        <end position="569"/>
    </location>
</feature>